<evidence type="ECO:0000313" key="2">
    <source>
        <dbReference type="Proteomes" id="UP000494161"/>
    </source>
</evidence>
<gene>
    <name evidence="1" type="ORF">LMG7053_05305</name>
</gene>
<proteinExistence type="predicted"/>
<comment type="caution">
    <text evidence="1">The sequence shown here is derived from an EMBL/GenBank/DDBJ whole genome shotgun (WGS) entry which is preliminary data.</text>
</comment>
<sequence>MIAAIWIDPQGKRAVRRGDGVGRQGVGGQDCRRRRQIAGHVGAGLRPRHESIPCLAHVVKAQQRLARLELFERGIARDDPVGRFLDPHAGLRRVHASRVDRFRRGAVAEVSRASPCRAAGFAAAKADLRGLVGQNIAGQAGAGAGLEDGVLAIQYPGRGRVGRYGEGAIRRRQHRQDGVGAHADFAIGGEAGAACQPGIVAQVQQRVGEYAGAVEQCVGGGDMRFAVGAVDAAVEAFRDGQGGIVRQSHSALESACIDVCASPRFTGARRRIDVRAVVQIDEDRRAAQGDK</sequence>
<reference evidence="1 2" key="1">
    <citation type="submission" date="2020-04" db="EMBL/GenBank/DDBJ databases">
        <authorList>
            <person name="De Canck E."/>
        </authorList>
    </citation>
    <scope>NUCLEOTIDE SEQUENCE [LARGE SCALE GENOMIC DNA]</scope>
    <source>
        <strain evidence="1 2">LMG 7053</strain>
    </source>
</reference>
<name>A0ABM8M3R9_9BURK</name>
<organism evidence="1 2">
    <name type="scientific">Achromobacter ruhlandii</name>
    <dbReference type="NCBI Taxonomy" id="72557"/>
    <lineage>
        <taxon>Bacteria</taxon>
        <taxon>Pseudomonadati</taxon>
        <taxon>Pseudomonadota</taxon>
        <taxon>Betaproteobacteria</taxon>
        <taxon>Burkholderiales</taxon>
        <taxon>Alcaligenaceae</taxon>
        <taxon>Achromobacter</taxon>
    </lineage>
</organism>
<accession>A0ABM8M3R9</accession>
<dbReference type="Proteomes" id="UP000494161">
    <property type="component" value="Unassembled WGS sequence"/>
</dbReference>
<protein>
    <submittedName>
        <fullName evidence="1">Uncharacterized protein</fullName>
    </submittedName>
</protein>
<keyword evidence="2" id="KW-1185">Reference proteome</keyword>
<evidence type="ECO:0000313" key="1">
    <source>
        <dbReference type="EMBL" id="CAB3957498.1"/>
    </source>
</evidence>
<dbReference type="EMBL" id="CADILJ010000083">
    <property type="protein sequence ID" value="CAB3957498.1"/>
    <property type="molecule type" value="Genomic_DNA"/>
</dbReference>